<keyword evidence="3" id="KW-1185">Reference proteome</keyword>
<comment type="caution">
    <text evidence="2">The sequence shown here is derived from an EMBL/GenBank/DDBJ whole genome shotgun (WGS) entry which is preliminary data.</text>
</comment>
<feature type="region of interest" description="Disordered" evidence="1">
    <location>
        <begin position="1"/>
        <end position="37"/>
    </location>
</feature>
<dbReference type="Proteomes" id="UP000750334">
    <property type="component" value="Unassembled WGS sequence"/>
</dbReference>
<protein>
    <submittedName>
        <fullName evidence="2">Uncharacterized protein</fullName>
    </submittedName>
</protein>
<proteinExistence type="predicted"/>
<dbReference type="AlphaFoldDB" id="A0A9P6WBJ9"/>
<evidence type="ECO:0000313" key="3">
    <source>
        <dbReference type="Proteomes" id="UP000750334"/>
    </source>
</evidence>
<accession>A0A9P6WBJ9</accession>
<evidence type="ECO:0000313" key="2">
    <source>
        <dbReference type="EMBL" id="KAG0668405.1"/>
    </source>
</evidence>
<feature type="compositionally biased region" description="Polar residues" evidence="1">
    <location>
        <begin position="8"/>
        <end position="24"/>
    </location>
</feature>
<organism evidence="2 3">
    <name type="scientific">Maudiozyma exigua</name>
    <name type="common">Yeast</name>
    <name type="synonym">Kazachstania exigua</name>
    <dbReference type="NCBI Taxonomy" id="34358"/>
    <lineage>
        <taxon>Eukaryota</taxon>
        <taxon>Fungi</taxon>
        <taxon>Dikarya</taxon>
        <taxon>Ascomycota</taxon>
        <taxon>Saccharomycotina</taxon>
        <taxon>Saccharomycetes</taxon>
        <taxon>Saccharomycetales</taxon>
        <taxon>Saccharomycetaceae</taxon>
        <taxon>Maudiozyma</taxon>
    </lineage>
</organism>
<name>A0A9P6WBJ9_MAUEX</name>
<gene>
    <name evidence="2" type="ORF">C6P45_004691</name>
</gene>
<sequence length="81" mass="9118">MSDWYGTSPESSYKSADSDTITPVSSQTSSKMSKMKDSISKNTKTFGNYCLKFKPGRSNDEYSTDNYAKRRNSHCCAAFFI</sequence>
<evidence type="ECO:0000256" key="1">
    <source>
        <dbReference type="SAM" id="MobiDB-lite"/>
    </source>
</evidence>
<dbReference type="EMBL" id="PUHR01000068">
    <property type="protein sequence ID" value="KAG0668405.1"/>
    <property type="molecule type" value="Genomic_DNA"/>
</dbReference>
<reference evidence="2 3" key="1">
    <citation type="submission" date="2020-11" db="EMBL/GenBank/DDBJ databases">
        <title>Kefir isolates.</title>
        <authorList>
            <person name="Marcisauskas S."/>
            <person name="Kim Y."/>
            <person name="Blasche S."/>
        </authorList>
    </citation>
    <scope>NUCLEOTIDE SEQUENCE [LARGE SCALE GENOMIC DNA]</scope>
    <source>
        <strain evidence="2 3">OG2</strain>
    </source>
</reference>